<proteinExistence type="predicted"/>
<dbReference type="Proteomes" id="UP000494120">
    <property type="component" value="Unassembled WGS sequence"/>
</dbReference>
<evidence type="ECO:0000313" key="2">
    <source>
        <dbReference type="Proteomes" id="UP000494120"/>
    </source>
</evidence>
<gene>
    <name evidence="1" type="ORF">BLA17378_03401</name>
</gene>
<organism evidence="1 2">
    <name type="scientific">Burkholderia aenigmatica</name>
    <dbReference type="NCBI Taxonomy" id="2015348"/>
    <lineage>
        <taxon>Bacteria</taxon>
        <taxon>Pseudomonadati</taxon>
        <taxon>Pseudomonadota</taxon>
        <taxon>Betaproteobacteria</taxon>
        <taxon>Burkholderiales</taxon>
        <taxon>Burkholderiaceae</taxon>
        <taxon>Burkholderia</taxon>
        <taxon>Burkholderia cepacia complex</taxon>
    </lineage>
</organism>
<dbReference type="EMBL" id="CABVQG010000011">
    <property type="protein sequence ID" value="VWC73267.1"/>
    <property type="molecule type" value="Genomic_DNA"/>
</dbReference>
<reference evidence="1 2" key="1">
    <citation type="submission" date="2019-09" db="EMBL/GenBank/DDBJ databases">
        <authorList>
            <person name="Depoorter E."/>
        </authorList>
    </citation>
    <scope>NUCLEOTIDE SEQUENCE [LARGE SCALE GENOMIC DNA]</scope>
    <source>
        <strain evidence="1 2">R-17378</strain>
    </source>
</reference>
<keyword evidence="2" id="KW-1185">Reference proteome</keyword>
<name>A0ABY6XX61_9BURK</name>
<accession>A0ABY6XX61</accession>
<evidence type="ECO:0000313" key="1">
    <source>
        <dbReference type="EMBL" id="VWC73267.1"/>
    </source>
</evidence>
<comment type="caution">
    <text evidence="1">The sequence shown here is derived from an EMBL/GenBank/DDBJ whole genome shotgun (WGS) entry which is preliminary data.</text>
</comment>
<protein>
    <submittedName>
        <fullName evidence="1">Uncharacterized protein</fullName>
    </submittedName>
</protein>
<sequence length="39" mass="4084">MISSARDAAYPKDVTDLIASLSVKMTPAVANNASSPPRH</sequence>